<accession>A0A161XCL4</accession>
<feature type="region of interest" description="Disordered" evidence="1">
    <location>
        <begin position="1"/>
        <end position="47"/>
    </location>
</feature>
<organism evidence="2 3">
    <name type="scientific">Daucus carota subsp. sativus</name>
    <name type="common">Carrot</name>
    <dbReference type="NCBI Taxonomy" id="79200"/>
    <lineage>
        <taxon>Eukaryota</taxon>
        <taxon>Viridiplantae</taxon>
        <taxon>Streptophyta</taxon>
        <taxon>Embryophyta</taxon>
        <taxon>Tracheophyta</taxon>
        <taxon>Spermatophyta</taxon>
        <taxon>Magnoliopsida</taxon>
        <taxon>eudicotyledons</taxon>
        <taxon>Gunneridae</taxon>
        <taxon>Pentapetalae</taxon>
        <taxon>asterids</taxon>
        <taxon>campanulids</taxon>
        <taxon>Apiales</taxon>
        <taxon>Apiaceae</taxon>
        <taxon>Apioideae</taxon>
        <taxon>Scandiceae</taxon>
        <taxon>Daucinae</taxon>
        <taxon>Daucus</taxon>
        <taxon>Daucus sect. Daucus</taxon>
    </lineage>
</organism>
<reference evidence="2" key="1">
    <citation type="journal article" date="2016" name="Nat. Genet.">
        <title>A high-quality carrot genome assembly provides new insights into carotenoid accumulation and asterid genome evolution.</title>
        <authorList>
            <person name="Iorizzo M."/>
            <person name="Ellison S."/>
            <person name="Senalik D."/>
            <person name="Zeng P."/>
            <person name="Satapoomin P."/>
            <person name="Huang J."/>
            <person name="Bowman M."/>
            <person name="Iovene M."/>
            <person name="Sanseverino W."/>
            <person name="Cavagnaro P."/>
            <person name="Yildiz M."/>
            <person name="Macko-Podgorni A."/>
            <person name="Moranska E."/>
            <person name="Grzebelus E."/>
            <person name="Grzebelus D."/>
            <person name="Ashrafi H."/>
            <person name="Zheng Z."/>
            <person name="Cheng S."/>
            <person name="Spooner D."/>
            <person name="Van Deynze A."/>
            <person name="Simon P."/>
        </authorList>
    </citation>
    <scope>NUCLEOTIDE SEQUENCE</scope>
    <source>
        <tissue evidence="2">Leaf</tissue>
    </source>
</reference>
<evidence type="ECO:0000256" key="1">
    <source>
        <dbReference type="SAM" id="MobiDB-lite"/>
    </source>
</evidence>
<evidence type="ECO:0000313" key="2">
    <source>
        <dbReference type="EMBL" id="WOG86402.1"/>
    </source>
</evidence>
<feature type="compositionally biased region" description="Polar residues" evidence="1">
    <location>
        <begin position="1"/>
        <end position="22"/>
    </location>
</feature>
<dbReference type="EMBL" id="CP093344">
    <property type="protein sequence ID" value="WOG86402.1"/>
    <property type="molecule type" value="Genomic_DNA"/>
</dbReference>
<dbReference type="Gramene" id="KZM90403">
    <property type="protein sequence ID" value="KZM90403"/>
    <property type="gene ID" value="DCAR_022232"/>
</dbReference>
<dbReference type="AlphaFoldDB" id="A0A161XCL4"/>
<keyword evidence="3" id="KW-1185">Reference proteome</keyword>
<gene>
    <name evidence="2" type="ORF">DCAR_0205606</name>
</gene>
<reference evidence="2" key="2">
    <citation type="submission" date="2022-03" db="EMBL/GenBank/DDBJ databases">
        <title>Draft title - Genomic analysis of global carrot germplasm unveils the trajectory of domestication and the origin of high carotenoid orange carrot.</title>
        <authorList>
            <person name="Iorizzo M."/>
            <person name="Ellison S."/>
            <person name="Senalik D."/>
            <person name="Macko-Podgorni A."/>
            <person name="Grzebelus D."/>
            <person name="Bostan H."/>
            <person name="Rolling W."/>
            <person name="Curaba J."/>
            <person name="Simon P."/>
        </authorList>
    </citation>
    <scope>NUCLEOTIDE SEQUENCE</scope>
    <source>
        <tissue evidence="2">Leaf</tissue>
    </source>
</reference>
<proteinExistence type="predicted"/>
<name>A0A161XCL4_DAUCS</name>
<protein>
    <submittedName>
        <fullName evidence="2">Uncharacterized protein</fullName>
    </submittedName>
</protein>
<sequence length="128" mass="14397">MDLSPTNSHGPSSTRLSTSTNPWVRPHDYDSELESYGLGTKRPRPQGLIRGRRLSLKSPHILPHNLLLIQAKRNLHRVRAHPKGGLITSTYPHQKALQRGMSIPKSKPGSKTKPGASFWTRMSFLQEE</sequence>
<evidence type="ECO:0000313" key="3">
    <source>
        <dbReference type="Proteomes" id="UP000077755"/>
    </source>
</evidence>
<dbReference type="Proteomes" id="UP000077755">
    <property type="component" value="Chromosome 2"/>
</dbReference>